<dbReference type="InterPro" id="IPR027109">
    <property type="entry name" value="Swc4/Dmap1"/>
</dbReference>
<feature type="compositionally biased region" description="Basic and acidic residues" evidence="8">
    <location>
        <begin position="1817"/>
        <end position="1827"/>
    </location>
</feature>
<dbReference type="RefSeq" id="XP_024349267.1">
    <property type="nucleotide sequence ID" value="XM_024496340.1"/>
</dbReference>
<evidence type="ECO:0000256" key="5">
    <source>
        <dbReference type="ARBA" id="ARBA00023242"/>
    </source>
</evidence>
<dbReference type="Gene3D" id="1.10.10.60">
    <property type="entry name" value="Homeodomain-like"/>
    <property type="match status" value="1"/>
</dbReference>
<feature type="compositionally biased region" description="Basic and acidic residues" evidence="8">
    <location>
        <begin position="43"/>
        <end position="53"/>
    </location>
</feature>
<protein>
    <recommendedName>
        <fullName evidence="6">DNA methyltransferase 1-associated protein 1</fullName>
    </recommendedName>
</protein>
<dbReference type="InterPro" id="IPR008468">
    <property type="entry name" value="DMAP1"/>
</dbReference>
<feature type="compositionally biased region" description="Low complexity" evidence="8">
    <location>
        <begin position="816"/>
        <end position="825"/>
    </location>
</feature>
<comment type="caution">
    <text evidence="11">The sequence shown here is derived from an EMBL/GenBank/DDBJ whole genome shotgun (WGS) entry which is preliminary data.</text>
</comment>
<feature type="compositionally biased region" description="Low complexity" evidence="8">
    <location>
        <begin position="1411"/>
        <end position="1428"/>
    </location>
</feature>
<feature type="domain" description="DNA methyltransferase 1-associated 1" evidence="9">
    <location>
        <begin position="1802"/>
        <end position="1985"/>
    </location>
</feature>
<feature type="compositionally biased region" description="Polar residues" evidence="8">
    <location>
        <begin position="796"/>
        <end position="809"/>
    </location>
</feature>
<dbReference type="PANTHER" id="PTHR12855:SF10">
    <property type="entry name" value="DNA METHYLTRANSFERASE 1-ASSOCIATED PROTEIN 1"/>
    <property type="match status" value="1"/>
</dbReference>
<feature type="region of interest" description="Disordered" evidence="8">
    <location>
        <begin position="2049"/>
        <end position="2123"/>
    </location>
</feature>
<evidence type="ECO:0000256" key="3">
    <source>
        <dbReference type="ARBA" id="ARBA00023015"/>
    </source>
</evidence>
<feature type="region of interest" description="Disordered" evidence="8">
    <location>
        <begin position="1996"/>
        <end position="2015"/>
    </location>
</feature>
<feature type="compositionally biased region" description="Low complexity" evidence="8">
    <location>
        <begin position="1997"/>
        <end position="2007"/>
    </location>
</feature>
<evidence type="ECO:0000259" key="9">
    <source>
        <dbReference type="Pfam" id="PF05499"/>
    </source>
</evidence>
<comment type="subcellular location">
    <subcellularLocation>
        <location evidence="1">Nucleus</location>
    </subcellularLocation>
</comment>
<evidence type="ECO:0000256" key="1">
    <source>
        <dbReference type="ARBA" id="ARBA00004123"/>
    </source>
</evidence>
<keyword evidence="5" id="KW-0539">Nucleus</keyword>
<keyword evidence="3" id="KW-0805">Transcription regulation</keyword>
<dbReference type="Pfam" id="PF05499">
    <property type="entry name" value="DMAP1"/>
    <property type="match status" value="1"/>
</dbReference>
<evidence type="ECO:0000256" key="6">
    <source>
        <dbReference type="ARBA" id="ARBA00067416"/>
    </source>
</evidence>
<dbReference type="EMBL" id="APAU02000069">
    <property type="protein sequence ID" value="EUB58071.1"/>
    <property type="molecule type" value="Genomic_DNA"/>
</dbReference>
<feature type="compositionally biased region" description="Basic and acidic residues" evidence="8">
    <location>
        <begin position="1837"/>
        <end position="1851"/>
    </location>
</feature>
<name>W6UBY7_ECHGR</name>
<evidence type="ECO:0000256" key="7">
    <source>
        <dbReference type="SAM" id="Coils"/>
    </source>
</evidence>
<feature type="region of interest" description="Disordered" evidence="8">
    <location>
        <begin position="1817"/>
        <end position="1871"/>
    </location>
</feature>
<dbReference type="GO" id="GO:0000812">
    <property type="term" value="C:Swr1 complex"/>
    <property type="evidence" value="ECO:0007669"/>
    <property type="project" value="TreeGrafter"/>
</dbReference>
<keyword evidence="11" id="KW-0808">Transferase</keyword>
<feature type="compositionally biased region" description="Low complexity" evidence="8">
    <location>
        <begin position="651"/>
        <end position="661"/>
    </location>
</feature>
<feature type="region of interest" description="Disordered" evidence="8">
    <location>
        <begin position="1407"/>
        <end position="1437"/>
    </location>
</feature>
<evidence type="ECO:0000313" key="12">
    <source>
        <dbReference type="Proteomes" id="UP000019149"/>
    </source>
</evidence>
<keyword evidence="2" id="KW-0156">Chromatin regulator</keyword>
<dbReference type="InterPro" id="IPR032563">
    <property type="entry name" value="DAMP1_SANT-like"/>
</dbReference>
<dbReference type="GO" id="GO:0000122">
    <property type="term" value="P:negative regulation of transcription by RNA polymerase II"/>
    <property type="evidence" value="ECO:0007669"/>
    <property type="project" value="TreeGrafter"/>
</dbReference>
<gene>
    <name evidence="11" type="ORF">EGR_07091</name>
</gene>
<dbReference type="GO" id="GO:0006338">
    <property type="term" value="P:chromatin remodeling"/>
    <property type="evidence" value="ECO:0007669"/>
    <property type="project" value="InterPro"/>
</dbReference>
<feature type="region of interest" description="Disordered" evidence="8">
    <location>
        <begin position="375"/>
        <end position="397"/>
    </location>
</feature>
<evidence type="ECO:0000313" key="11">
    <source>
        <dbReference type="EMBL" id="EUB58071.1"/>
    </source>
</evidence>
<dbReference type="OrthoDB" id="6258734at2759"/>
<keyword evidence="12" id="KW-1185">Reference proteome</keyword>
<dbReference type="KEGG" id="egl:EGR_07091"/>
<keyword evidence="11" id="KW-0489">Methyltransferase</keyword>
<organism evidence="11 12">
    <name type="scientific">Echinococcus granulosus</name>
    <name type="common">Hydatid tapeworm</name>
    <dbReference type="NCBI Taxonomy" id="6210"/>
    <lineage>
        <taxon>Eukaryota</taxon>
        <taxon>Metazoa</taxon>
        <taxon>Spiralia</taxon>
        <taxon>Lophotrochozoa</taxon>
        <taxon>Platyhelminthes</taxon>
        <taxon>Cestoda</taxon>
        <taxon>Eucestoda</taxon>
        <taxon>Cyclophyllidea</taxon>
        <taxon>Taeniidae</taxon>
        <taxon>Echinococcus</taxon>
        <taxon>Echinococcus granulosus group</taxon>
    </lineage>
</organism>
<dbReference type="GeneID" id="36342806"/>
<dbReference type="OMA" id="ALHSINW"/>
<feature type="region of interest" description="Disordered" evidence="8">
    <location>
        <begin position="1"/>
        <end position="88"/>
    </location>
</feature>
<dbReference type="GO" id="GO:0006281">
    <property type="term" value="P:DNA repair"/>
    <property type="evidence" value="ECO:0007669"/>
    <property type="project" value="InterPro"/>
</dbReference>
<feature type="coiled-coil region" evidence="7">
    <location>
        <begin position="1084"/>
        <end position="1111"/>
    </location>
</feature>
<feature type="domain" description="DAMP1 SANT/Myb-like" evidence="10">
    <location>
        <begin position="1684"/>
        <end position="1760"/>
    </location>
</feature>
<evidence type="ECO:0000256" key="8">
    <source>
        <dbReference type="SAM" id="MobiDB-lite"/>
    </source>
</evidence>
<feature type="compositionally biased region" description="Basic residues" evidence="8">
    <location>
        <begin position="2111"/>
        <end position="2123"/>
    </location>
</feature>
<dbReference type="STRING" id="6210.W6UBY7"/>
<dbReference type="GO" id="GO:0032259">
    <property type="term" value="P:methylation"/>
    <property type="evidence" value="ECO:0007669"/>
    <property type="project" value="UniProtKB-KW"/>
</dbReference>
<dbReference type="GO" id="GO:0003714">
    <property type="term" value="F:transcription corepressor activity"/>
    <property type="evidence" value="ECO:0007669"/>
    <property type="project" value="TreeGrafter"/>
</dbReference>
<evidence type="ECO:0000259" key="10">
    <source>
        <dbReference type="Pfam" id="PF16282"/>
    </source>
</evidence>
<keyword evidence="4" id="KW-0804">Transcription</keyword>
<dbReference type="CTD" id="36342806"/>
<dbReference type="GO" id="GO:0008168">
    <property type="term" value="F:methyltransferase activity"/>
    <property type="evidence" value="ECO:0007669"/>
    <property type="project" value="UniProtKB-KW"/>
</dbReference>
<sequence length="2123" mass="228434">MGAGQVSTKKLTPSTSYKGSTVNSNHQPAGKWEVPGNHGLVNRVKDMFTRNGDDESSADTRGNEWLLATDSETNDTNKRSESTDSSAAFGEQKCNNITEVRLTTSFCIKGIYLVDHTAPGWPQLELASFMAYIDPNMMKRLRVNAKDVGNLDSSASRGALHSINWWWCPILLRNLGGCCCNGAGEVFTGSRLDKTAFRRALMVSIEAFERKMMGQTISQGKTEVAPSLVSCKTLDGRRPKQIKSKHSINAFGVVVMRKTNQLQTPEDSSRLAREFTERLHRSSIRASLPAWLEVAGPPLLNCIFYGEMSHTGGDIGNNAPPVQAWNRTPGKPSLPNLSGNLPNASSWGGKKKVNPTATCSDASASGDVWPLLTDPPLSRKNEPSQWPTPAELAGTSRNDTINDFSIPNAWSSPGTSLALRTLGDAEDRNDSWPPLDTAKASNPIDPVSMARAITGSGNLVSGDSAFNSRQQIHSVAGGKPRNEGFSSWGPSIDGDFSAFANHQLPPTSDKTATNCQQPGDALCPSASDSGNHIDGQSEAAMIINTLINSKECWGQHPVDQATPWDMALLNEELASNSTAANSGNHNSTGLLGDAISLAIKHRRPVRGSSGITNAGVPVESNVWSSEPPTGTSIWEMHYESLGDRSGRWKQSSSSSSTATAGVVGGGGSGSRLDVVASPPGSHRIVSSFMSPSPVQQQQQGRGGCFQNNFFPSQPQQRFGQAALQPPGSGRGVFGPNSLLSVGTTAGGGFKSQASAVAQASAGWSLPLTPDSPLEDSKRFLASSGPWSSEGRGLGKQQHQQLSLGDTTRWPSPLAQPSSASIDSIPSSSALAAPLPWQGGMDPRKFVPWSQQTAVVPQPPSAAAPQRFHLRQNTSVLPAVVPSGASVSASSPSAQPLRLLAPNAGHQHHTHPHHAPSTTTALLRTDIARQLMLLGFHDDAGALLSDNGIEDLEKFLYDLRERTGGMHPGLNQLINSVSTVLMPAGGGGSVDLQQPQQLGPPPQAFDLFDNRGSGAASHLGKQHFAGRQNSASPSDALGQLLMRATHLQTTIIQLDKKKRELNMKHSQLRKMNMGGPTAHHSNSLLQEIVLQQAQISQQIEAQEAQLGQARLQIAFLTRITTGGGGGIGNEDSTAAAAATAAMLMRLRSGGGSGGVGPPPTRMMNHPMGGFGGGGPRGSGMLLSSPPPSSDLAPRLADLKLSMDVGRRMPWDGGGGGAWDVSSPHQFSHVSSSNTFLNSDPTSNVFPLTSSTIGDRRWATSNSSSDFHQPPAPSPSTTTAVAAATNAIWNASWLLLSDLTPQFSLEVLRISITTALDQQQQQQNVVIGDGGGGASNTGVASSASTSTYEVHPNLPARYVLVGFLNPPDASVVSTFISSTTNSTIKLANSVTIISPAEAMAKLQEIKTLDDELQQQQQQQTPSQQQTPQQQGNQLTWPPTNALAGEYKSRELRRPAAWEALARFCQECGFESGGSWNVPYGGMRGRGVPWLCVTCTVWCPLVQVITTARWVCRVMFAVWVRTSGGGGIDEPAKSPDLRGHVLHLSSLSNSLSSYLVTRYCLQTMNREMATDVLDILDIEESGTRKSLLDTKSLLTRTDKKKNVVRPTHIKRPEHIPREVWGLQNTFKNELPPLLPTNESPVYKQPKAVFGPGRVRRWKWVPFKNSARGDNLVLYHWRREDADANEEYHFARLNKHMEVPTYTDADYRAYLQDSRWTLERTNHLMGLARQFDVRFIHMHDRWDVEKFPPRPSLEELKARYYSILGILDKIRGTNLSQGLRYDIEHEKRRKQQLNLLYGRSKDEVEEEERLIGELERIEARRRERERKKQDLQKLISQAESATRDFNDNTHDDSTGSRRTNPLAGGGIFGSSAQLERRKSTMGSQGVAGLVEGLGGRAGGSLSTALAATSSAMSATLMKLPASLGQKRIRVIENFLSHYQMDPSPPATKEIVEAYNRLRSNILLLYDLRGALLQCDYELHAARARMELFAAERIPASLANLTTNSGKSGTSGPTPPPGVDASVLAALKAADSKRPAPPRHSFGHAGSLAAAAGSAGGLTTVPPPIPSPMPSPHTTSSPSPLGDASPAYAFGGSQQQTSSLASQRRKRAAATEQGRVMKKLKTKGHLLE</sequence>
<accession>W6UBY7</accession>
<feature type="region of interest" description="Disordered" evidence="8">
    <location>
        <begin position="716"/>
        <end position="735"/>
    </location>
</feature>
<feature type="compositionally biased region" description="Polar residues" evidence="8">
    <location>
        <begin position="2087"/>
        <end position="2097"/>
    </location>
</feature>
<keyword evidence="7" id="KW-0175">Coiled coil</keyword>
<dbReference type="Proteomes" id="UP000019149">
    <property type="component" value="Unassembled WGS sequence"/>
</dbReference>
<feature type="region of interest" description="Disordered" evidence="8">
    <location>
        <begin position="767"/>
        <end position="825"/>
    </location>
</feature>
<dbReference type="Pfam" id="PF16282">
    <property type="entry name" value="SANT_DAMP1_like"/>
    <property type="match status" value="1"/>
</dbReference>
<feature type="region of interest" description="Disordered" evidence="8">
    <location>
        <begin position="644"/>
        <end position="672"/>
    </location>
</feature>
<evidence type="ECO:0000256" key="2">
    <source>
        <dbReference type="ARBA" id="ARBA00022853"/>
    </source>
</evidence>
<dbReference type="PANTHER" id="PTHR12855">
    <property type="entry name" value="DNA METHYLTRANSFERASE 1-ASSOCIATED PROTEIN 1 FAMILY MEMBER"/>
    <property type="match status" value="1"/>
</dbReference>
<feature type="compositionally biased region" description="Pro residues" evidence="8">
    <location>
        <begin position="2056"/>
        <end position="2066"/>
    </location>
</feature>
<dbReference type="FunFam" id="1.10.10.60:FF:000087">
    <property type="entry name" value="DNA methyltransferase 1-associated protein 1"/>
    <property type="match status" value="1"/>
</dbReference>
<evidence type="ECO:0000256" key="4">
    <source>
        <dbReference type="ARBA" id="ARBA00023163"/>
    </source>
</evidence>
<feature type="compositionally biased region" description="Polar residues" evidence="8">
    <location>
        <begin position="1"/>
        <end position="27"/>
    </location>
</feature>
<dbReference type="GO" id="GO:0035267">
    <property type="term" value="C:NuA4 histone acetyltransferase complex"/>
    <property type="evidence" value="ECO:0007669"/>
    <property type="project" value="InterPro"/>
</dbReference>
<proteinExistence type="predicted"/>
<reference evidence="11 12" key="1">
    <citation type="journal article" date="2013" name="Nat. Genet.">
        <title>The genome of the hydatid tapeworm Echinococcus granulosus.</title>
        <authorList>
            <person name="Zheng H."/>
            <person name="Zhang W."/>
            <person name="Zhang L."/>
            <person name="Zhang Z."/>
            <person name="Li J."/>
            <person name="Lu G."/>
            <person name="Zhu Y."/>
            <person name="Wang Y."/>
            <person name="Huang Y."/>
            <person name="Liu J."/>
            <person name="Kang H."/>
            <person name="Chen J."/>
            <person name="Wang L."/>
            <person name="Chen A."/>
            <person name="Yu S."/>
            <person name="Gao Z."/>
            <person name="Jin L."/>
            <person name="Gu W."/>
            <person name="Wang Z."/>
            <person name="Zhao L."/>
            <person name="Shi B."/>
            <person name="Wen H."/>
            <person name="Lin R."/>
            <person name="Jones M.K."/>
            <person name="Brejova B."/>
            <person name="Vinar T."/>
            <person name="Zhao G."/>
            <person name="McManus D.P."/>
            <person name="Chen Z."/>
            <person name="Zhou Y."/>
            <person name="Wang S."/>
        </authorList>
    </citation>
    <scope>NUCLEOTIDE SEQUENCE [LARGE SCALE GENOMIC DNA]</scope>
</reference>